<dbReference type="EMBL" id="ML987195">
    <property type="protein sequence ID" value="KAF2249060.1"/>
    <property type="molecule type" value="Genomic_DNA"/>
</dbReference>
<evidence type="ECO:0000256" key="4">
    <source>
        <dbReference type="ARBA" id="ARBA00023163"/>
    </source>
</evidence>
<evidence type="ECO:0000256" key="1">
    <source>
        <dbReference type="ARBA" id="ARBA00004123"/>
    </source>
</evidence>
<feature type="compositionally biased region" description="Low complexity" evidence="6">
    <location>
        <begin position="115"/>
        <end position="130"/>
    </location>
</feature>
<keyword evidence="2" id="KW-0805">Transcription regulation</keyword>
<dbReference type="SUPFAM" id="SSF57701">
    <property type="entry name" value="Zn2/Cys6 DNA-binding domain"/>
    <property type="match status" value="1"/>
</dbReference>
<evidence type="ECO:0000256" key="6">
    <source>
        <dbReference type="SAM" id="MobiDB-lite"/>
    </source>
</evidence>
<dbReference type="GO" id="GO:0005634">
    <property type="term" value="C:nucleus"/>
    <property type="evidence" value="ECO:0007669"/>
    <property type="project" value="UniProtKB-SubCell"/>
</dbReference>
<dbReference type="PROSITE" id="PS50048">
    <property type="entry name" value="ZN2_CY6_FUNGAL_2"/>
    <property type="match status" value="1"/>
</dbReference>
<dbReference type="PANTHER" id="PTHR46910:SF37">
    <property type="entry name" value="ZN(II)2CYS6 TRANSCRIPTION FACTOR (EUROFUNG)"/>
    <property type="match status" value="1"/>
</dbReference>
<sequence>MPEENWQSHGGIPACDLCHSRKVKCDRKVPCGNCVTAKAECLRTRHKRTPRPKPRTDDKIRALLQRLNSLEDSVLASQREPHDAPTVQDLAGRRMSSRHVESSPRAPKRKRSAESITTPGVPSPPGSTTSHTYEGRDFIRKELSHNDLLSANQRLVLETANALVDQLSRVSPVASADNRVSTKVSTDLAPGELVHIILATQRNELEPPHIQLHTLDHIPPTALERMAVALLDHTADELTLNMYKVVVHFKAALSLYASQLQAPKSVEVRDHIKQLQLRHLNAALTALDAVSFLTAPSLLLLQVLLTGAILMHIVGNPTSCWSLTAHASRTLVALSYHTIRDPIPETDYDKEVHAAVAWCYHFDRCMSLLLLRPPSLPPLGVPVSSLVEHDPANPMSIFARVMLEMVPIHEKILELSLDNSQRRSPELRVSVREEVARLRKQMTDIYVLMENARSLHHGESTTDYLLHWQSLEFKYFSTLTAVHRLSPTVTSDVLEREECLQCARRALRHVKLVEYNGKQQGHFVEEYSPYLSWTILSYPLCPFFVVFCNVVGTSDPRDFRLLQEVVDSISSLVIKNKYVERLCRLGETLLSLCKPLMQSALPVEEAHLASPKITLPDLASTTSTPVDTGNDASSVGFQMSSWDDAMMWQLWQSQPSLDWFNSNLLDPASWDLSLPT</sequence>
<dbReference type="GO" id="GO:0000981">
    <property type="term" value="F:DNA-binding transcription factor activity, RNA polymerase II-specific"/>
    <property type="evidence" value="ECO:0007669"/>
    <property type="project" value="InterPro"/>
</dbReference>
<dbReference type="InterPro" id="IPR050987">
    <property type="entry name" value="AtrR-like"/>
</dbReference>
<comment type="subcellular location">
    <subcellularLocation>
        <location evidence="1">Nucleus</location>
    </subcellularLocation>
</comment>
<keyword evidence="5" id="KW-0539">Nucleus</keyword>
<keyword evidence="9" id="KW-1185">Reference proteome</keyword>
<dbReference type="InterPro" id="IPR036864">
    <property type="entry name" value="Zn2-C6_fun-type_DNA-bd_sf"/>
</dbReference>
<gene>
    <name evidence="8" type="ORF">BU26DRAFT_311336</name>
</gene>
<proteinExistence type="predicted"/>
<evidence type="ECO:0000313" key="9">
    <source>
        <dbReference type="Proteomes" id="UP000800094"/>
    </source>
</evidence>
<dbReference type="RefSeq" id="XP_033684064.1">
    <property type="nucleotide sequence ID" value="XM_033821921.1"/>
</dbReference>
<dbReference type="PANTHER" id="PTHR46910">
    <property type="entry name" value="TRANSCRIPTION FACTOR PDR1"/>
    <property type="match status" value="1"/>
</dbReference>
<dbReference type="Gene3D" id="4.10.240.10">
    <property type="entry name" value="Zn(2)-C6 fungal-type DNA-binding domain"/>
    <property type="match status" value="1"/>
</dbReference>
<name>A0A6A6IHL1_9PLEO</name>
<dbReference type="PROSITE" id="PS00463">
    <property type="entry name" value="ZN2_CY6_FUNGAL_1"/>
    <property type="match status" value="1"/>
</dbReference>
<evidence type="ECO:0000256" key="5">
    <source>
        <dbReference type="ARBA" id="ARBA00023242"/>
    </source>
</evidence>
<dbReference type="CDD" id="cd12148">
    <property type="entry name" value="fungal_TF_MHR"/>
    <property type="match status" value="1"/>
</dbReference>
<accession>A0A6A6IHL1</accession>
<reference evidence="8" key="1">
    <citation type="journal article" date="2020" name="Stud. Mycol.">
        <title>101 Dothideomycetes genomes: a test case for predicting lifestyles and emergence of pathogens.</title>
        <authorList>
            <person name="Haridas S."/>
            <person name="Albert R."/>
            <person name="Binder M."/>
            <person name="Bloem J."/>
            <person name="Labutti K."/>
            <person name="Salamov A."/>
            <person name="Andreopoulos B."/>
            <person name="Baker S."/>
            <person name="Barry K."/>
            <person name="Bills G."/>
            <person name="Bluhm B."/>
            <person name="Cannon C."/>
            <person name="Castanera R."/>
            <person name="Culley D."/>
            <person name="Daum C."/>
            <person name="Ezra D."/>
            <person name="Gonzalez J."/>
            <person name="Henrissat B."/>
            <person name="Kuo A."/>
            <person name="Liang C."/>
            <person name="Lipzen A."/>
            <person name="Lutzoni F."/>
            <person name="Magnuson J."/>
            <person name="Mondo S."/>
            <person name="Nolan M."/>
            <person name="Ohm R."/>
            <person name="Pangilinan J."/>
            <person name="Park H.-J."/>
            <person name="Ramirez L."/>
            <person name="Alfaro M."/>
            <person name="Sun H."/>
            <person name="Tritt A."/>
            <person name="Yoshinaga Y."/>
            <person name="Zwiers L.-H."/>
            <person name="Turgeon B."/>
            <person name="Goodwin S."/>
            <person name="Spatafora J."/>
            <person name="Crous P."/>
            <person name="Grigoriev I."/>
        </authorList>
    </citation>
    <scope>NUCLEOTIDE SEQUENCE</scope>
    <source>
        <strain evidence="8">CBS 122368</strain>
    </source>
</reference>
<feature type="domain" description="Zn(2)-C6 fungal-type" evidence="7">
    <location>
        <begin position="14"/>
        <end position="41"/>
    </location>
</feature>
<keyword evidence="4" id="KW-0804">Transcription</keyword>
<dbReference type="GeneID" id="54575251"/>
<dbReference type="AlphaFoldDB" id="A0A6A6IHL1"/>
<evidence type="ECO:0000259" key="7">
    <source>
        <dbReference type="PROSITE" id="PS50048"/>
    </source>
</evidence>
<evidence type="ECO:0000313" key="8">
    <source>
        <dbReference type="EMBL" id="KAF2249060.1"/>
    </source>
</evidence>
<dbReference type="SMART" id="SM00066">
    <property type="entry name" value="GAL4"/>
    <property type="match status" value="1"/>
</dbReference>
<dbReference type="Proteomes" id="UP000800094">
    <property type="component" value="Unassembled WGS sequence"/>
</dbReference>
<dbReference type="GO" id="GO:0003677">
    <property type="term" value="F:DNA binding"/>
    <property type="evidence" value="ECO:0007669"/>
    <property type="project" value="UniProtKB-KW"/>
</dbReference>
<protein>
    <recommendedName>
        <fullName evidence="7">Zn(2)-C6 fungal-type domain-containing protein</fullName>
    </recommendedName>
</protein>
<dbReference type="OrthoDB" id="39175at2759"/>
<evidence type="ECO:0000256" key="2">
    <source>
        <dbReference type="ARBA" id="ARBA00023015"/>
    </source>
</evidence>
<dbReference type="InterPro" id="IPR001138">
    <property type="entry name" value="Zn2Cys6_DnaBD"/>
</dbReference>
<feature type="region of interest" description="Disordered" evidence="6">
    <location>
        <begin position="72"/>
        <end position="133"/>
    </location>
</feature>
<dbReference type="CDD" id="cd00067">
    <property type="entry name" value="GAL4"/>
    <property type="match status" value="1"/>
</dbReference>
<dbReference type="Pfam" id="PF00172">
    <property type="entry name" value="Zn_clus"/>
    <property type="match status" value="1"/>
</dbReference>
<keyword evidence="3" id="KW-0238">DNA-binding</keyword>
<dbReference type="GO" id="GO:0008270">
    <property type="term" value="F:zinc ion binding"/>
    <property type="evidence" value="ECO:0007669"/>
    <property type="project" value="InterPro"/>
</dbReference>
<evidence type="ECO:0000256" key="3">
    <source>
        <dbReference type="ARBA" id="ARBA00023125"/>
    </source>
</evidence>
<organism evidence="8 9">
    <name type="scientific">Trematosphaeria pertusa</name>
    <dbReference type="NCBI Taxonomy" id="390896"/>
    <lineage>
        <taxon>Eukaryota</taxon>
        <taxon>Fungi</taxon>
        <taxon>Dikarya</taxon>
        <taxon>Ascomycota</taxon>
        <taxon>Pezizomycotina</taxon>
        <taxon>Dothideomycetes</taxon>
        <taxon>Pleosporomycetidae</taxon>
        <taxon>Pleosporales</taxon>
        <taxon>Massarineae</taxon>
        <taxon>Trematosphaeriaceae</taxon>
        <taxon>Trematosphaeria</taxon>
    </lineage>
</organism>